<feature type="transmembrane region" description="Helical" evidence="18">
    <location>
        <begin position="272"/>
        <end position="290"/>
    </location>
</feature>
<evidence type="ECO:0000259" key="19">
    <source>
        <dbReference type="PROSITE" id="PS50855"/>
    </source>
</evidence>
<feature type="transmembrane region" description="Helical" evidence="18">
    <location>
        <begin position="366"/>
        <end position="391"/>
    </location>
</feature>
<feature type="transmembrane region" description="Helical" evidence="18">
    <location>
        <begin position="595"/>
        <end position="628"/>
    </location>
</feature>
<keyword evidence="14 18" id="KW-0472">Membrane</keyword>
<evidence type="ECO:0000256" key="11">
    <source>
        <dbReference type="ARBA" id="ARBA00022989"/>
    </source>
</evidence>
<feature type="transmembrane region" description="Helical" evidence="18">
    <location>
        <begin position="174"/>
        <end position="198"/>
    </location>
</feature>
<keyword evidence="13 18" id="KW-0186">Copper</keyword>
<dbReference type="Gene3D" id="1.20.210.10">
    <property type="entry name" value="Cytochrome c oxidase-like, subunit I domain"/>
    <property type="match status" value="1"/>
</dbReference>
<keyword evidence="21" id="KW-1185">Reference proteome</keyword>
<feature type="transmembrane region" description="Helical" evidence="18">
    <location>
        <begin position="297"/>
        <end position="318"/>
    </location>
</feature>
<evidence type="ECO:0000313" key="21">
    <source>
        <dbReference type="Proteomes" id="UP001163203"/>
    </source>
</evidence>
<feature type="transmembrane region" description="Helical" evidence="18">
    <location>
        <begin position="330"/>
        <end position="354"/>
    </location>
</feature>
<protein>
    <recommendedName>
        <fullName evidence="18">Cytochrome c oxidase subunit 1</fullName>
        <ecNumber evidence="18">7.1.1.9</ecNumber>
    </recommendedName>
</protein>
<dbReference type="PROSITE" id="PS50855">
    <property type="entry name" value="COX1"/>
    <property type="match status" value="1"/>
</dbReference>
<feature type="transmembrane region" description="Helical" evidence="18">
    <location>
        <begin position="482"/>
        <end position="505"/>
    </location>
</feature>
<proteinExistence type="inferred from homology"/>
<evidence type="ECO:0000256" key="7">
    <source>
        <dbReference type="ARBA" id="ARBA00022692"/>
    </source>
</evidence>
<keyword evidence="4 17" id="KW-0813">Transport</keyword>
<evidence type="ECO:0000256" key="10">
    <source>
        <dbReference type="ARBA" id="ARBA00022982"/>
    </source>
</evidence>
<dbReference type="NCBIfam" id="TIGR02891">
    <property type="entry name" value="CtaD_CoxA"/>
    <property type="match status" value="1"/>
</dbReference>
<dbReference type="RefSeq" id="WP_268759644.1">
    <property type="nucleotide sequence ID" value="NZ_CP113836.1"/>
</dbReference>
<dbReference type="EMBL" id="CP113836">
    <property type="protein sequence ID" value="WAL69559.1"/>
    <property type="molecule type" value="Genomic_DNA"/>
</dbReference>
<evidence type="ECO:0000256" key="2">
    <source>
        <dbReference type="ARBA" id="ARBA00004673"/>
    </source>
</evidence>
<feature type="transmembrane region" description="Helical" evidence="18">
    <location>
        <begin position="403"/>
        <end position="425"/>
    </location>
</feature>
<dbReference type="InterPro" id="IPR023615">
    <property type="entry name" value="Cyt_c_Oxase_su1_BS"/>
</dbReference>
<keyword evidence="7 17" id="KW-0812">Transmembrane</keyword>
<name>A0ABY7BB36_9PSEU</name>
<gene>
    <name evidence="20" type="primary">ctaD</name>
    <name evidence="20" type="ORF">ORV05_17875</name>
</gene>
<keyword evidence="5 17" id="KW-0349">Heme</keyword>
<dbReference type="InterPro" id="IPR036927">
    <property type="entry name" value="Cyt_c_oxase-like_su1_sf"/>
</dbReference>
<comment type="catalytic activity">
    <reaction evidence="16 18">
        <text>4 Fe(II)-[cytochrome c] + O2 + 8 H(+)(in) = 4 Fe(III)-[cytochrome c] + 2 H2O + 4 H(+)(out)</text>
        <dbReference type="Rhea" id="RHEA:11436"/>
        <dbReference type="Rhea" id="RHEA-COMP:10350"/>
        <dbReference type="Rhea" id="RHEA-COMP:14399"/>
        <dbReference type="ChEBI" id="CHEBI:15377"/>
        <dbReference type="ChEBI" id="CHEBI:15378"/>
        <dbReference type="ChEBI" id="CHEBI:15379"/>
        <dbReference type="ChEBI" id="CHEBI:29033"/>
        <dbReference type="ChEBI" id="CHEBI:29034"/>
        <dbReference type="EC" id="7.1.1.9"/>
    </reaction>
</comment>
<feature type="transmembrane region" description="Helical" evidence="18">
    <location>
        <begin position="49"/>
        <end position="71"/>
    </location>
</feature>
<feature type="transmembrane region" description="Helical" evidence="18">
    <location>
        <begin position="210"/>
        <end position="228"/>
    </location>
</feature>
<dbReference type="InterPro" id="IPR023616">
    <property type="entry name" value="Cyt_c_oxase-like_su1_dom"/>
</dbReference>
<evidence type="ECO:0000256" key="17">
    <source>
        <dbReference type="RuleBase" id="RU000370"/>
    </source>
</evidence>
<evidence type="ECO:0000256" key="13">
    <source>
        <dbReference type="ARBA" id="ARBA00023008"/>
    </source>
</evidence>
<organism evidence="20 21">
    <name type="scientific">Amycolatopsis cynarae</name>
    <dbReference type="NCBI Taxonomy" id="2995223"/>
    <lineage>
        <taxon>Bacteria</taxon>
        <taxon>Bacillati</taxon>
        <taxon>Actinomycetota</taxon>
        <taxon>Actinomycetes</taxon>
        <taxon>Pseudonocardiales</taxon>
        <taxon>Pseudonocardiaceae</taxon>
        <taxon>Amycolatopsis</taxon>
    </lineage>
</organism>
<evidence type="ECO:0000256" key="3">
    <source>
        <dbReference type="ARBA" id="ARBA00009578"/>
    </source>
</evidence>
<comment type="similarity">
    <text evidence="3 17">Belongs to the heme-copper respiratory oxidase family.</text>
</comment>
<dbReference type="InterPro" id="IPR014241">
    <property type="entry name" value="Cyt_c_oxidase_su1_bac"/>
</dbReference>
<dbReference type="Proteomes" id="UP001163203">
    <property type="component" value="Chromosome"/>
</dbReference>
<feature type="transmembrane region" description="Helical" evidence="18">
    <location>
        <begin position="128"/>
        <end position="147"/>
    </location>
</feature>
<sequence length="645" mass="70657">MSVAQQPSPGPGVVDHAALEKQLEQHWGERPSLRTWFSTVDHKRIGRRYLVTAAGFFVLSGLDAAALRAQLARPREHFLSFEEYNQLFTMHGTAMIFLFATPMLFGFGNFLFPLMLGTRDMAFPRLNAFGYWVFLFAGLVMFSSLAAGNGPDGGWFAYVPLTTKPYSLGLGLDVYSLGLLFLGVSTTAGAINFVVTAFKLRAPGMSLNRVPIFVWALVATSFMVLFALPPLNVANGLLFLSRRFGAHFFDPGTGGNVLLWQHLFWLFGHPDVYIIVMPALGIVSAIIPVFSRRGIAAYPLVVLSIVTTAIVAFGVWVHHMFATGLPQLSMSFFSAASLLITIPSGIQIFAWLATMWLGKIVLRVPMLFVMGFIFVFVLGGFTGVMFALVAFDQQVTDSYFVVAHFHYVLFGGAVFPILAGLYFWFPKITGRMYHEGLGRWAFALVFVGMNLTFFPMHVSGLLGMPRRIATYPDGMGWNGWNLASSIGVAVLALGLLLVLGGLWYAMRRGEKAPPDPWGGDTLEWTMPSPPPHFNFAVIPAVHSLHPNWDERTAASLHRAGEDRTLAGGRMAATTTELDGSYDKAQEMAEESLKPFVVAVGLLIGVVGLLLSVYWVAGVGAGIAFVTIAAWLWPPERTPQEAGVTY</sequence>
<comment type="subcellular location">
    <subcellularLocation>
        <location evidence="18">Cell membrane</location>
        <topology evidence="18">Multi-pass membrane protein</topology>
    </subcellularLocation>
    <subcellularLocation>
        <location evidence="1">Membrane</location>
        <topology evidence="1">Multi-pass membrane protein</topology>
    </subcellularLocation>
</comment>
<feature type="transmembrane region" description="Helical" evidence="18">
    <location>
        <begin position="91"/>
        <end position="116"/>
    </location>
</feature>
<dbReference type="SUPFAM" id="SSF81442">
    <property type="entry name" value="Cytochrome c oxidase subunit I-like"/>
    <property type="match status" value="1"/>
</dbReference>
<evidence type="ECO:0000256" key="4">
    <source>
        <dbReference type="ARBA" id="ARBA00022448"/>
    </source>
</evidence>
<evidence type="ECO:0000256" key="8">
    <source>
        <dbReference type="ARBA" id="ARBA00022723"/>
    </source>
</evidence>
<dbReference type="EC" id="7.1.1.9" evidence="18"/>
<evidence type="ECO:0000256" key="14">
    <source>
        <dbReference type="ARBA" id="ARBA00023136"/>
    </source>
</evidence>
<keyword evidence="9" id="KW-1278">Translocase</keyword>
<evidence type="ECO:0000256" key="16">
    <source>
        <dbReference type="ARBA" id="ARBA00047816"/>
    </source>
</evidence>
<keyword evidence="10 17" id="KW-0249">Electron transport</keyword>
<feature type="transmembrane region" description="Helical" evidence="18">
    <location>
        <begin position="437"/>
        <end position="462"/>
    </location>
</feature>
<keyword evidence="18" id="KW-1003">Cell membrane</keyword>
<dbReference type="PANTHER" id="PTHR10422:SF18">
    <property type="entry name" value="CYTOCHROME C OXIDASE SUBUNIT 1"/>
    <property type="match status" value="1"/>
</dbReference>
<evidence type="ECO:0000256" key="12">
    <source>
        <dbReference type="ARBA" id="ARBA00023004"/>
    </source>
</evidence>
<evidence type="ECO:0000256" key="15">
    <source>
        <dbReference type="ARBA" id="ARBA00025218"/>
    </source>
</evidence>
<dbReference type="PANTHER" id="PTHR10422">
    <property type="entry name" value="CYTOCHROME C OXIDASE SUBUNIT 1"/>
    <property type="match status" value="1"/>
</dbReference>
<evidence type="ECO:0000256" key="9">
    <source>
        <dbReference type="ARBA" id="ARBA00022967"/>
    </source>
</evidence>
<keyword evidence="8 18" id="KW-0479">Metal-binding</keyword>
<evidence type="ECO:0000256" key="5">
    <source>
        <dbReference type="ARBA" id="ARBA00022617"/>
    </source>
</evidence>
<evidence type="ECO:0000256" key="18">
    <source>
        <dbReference type="RuleBase" id="RU363061"/>
    </source>
</evidence>
<feature type="domain" description="Cytochrome oxidase subunit I profile" evidence="19">
    <location>
        <begin position="30"/>
        <end position="542"/>
    </location>
</feature>
<reference evidence="20" key="1">
    <citation type="submission" date="2022-11" db="EMBL/GenBank/DDBJ databases">
        <authorList>
            <person name="Mo P."/>
        </authorList>
    </citation>
    <scope>NUCLEOTIDE SEQUENCE</scope>
    <source>
        <strain evidence="20">HUAS 11-8</strain>
    </source>
</reference>
<keyword evidence="11 18" id="KW-1133">Transmembrane helix</keyword>
<evidence type="ECO:0000313" key="20">
    <source>
        <dbReference type="EMBL" id="WAL69559.1"/>
    </source>
</evidence>
<dbReference type="Pfam" id="PF00115">
    <property type="entry name" value="COX1"/>
    <property type="match status" value="1"/>
</dbReference>
<dbReference type="PRINTS" id="PR01165">
    <property type="entry name" value="CYCOXIDASEI"/>
</dbReference>
<keyword evidence="12 18" id="KW-0408">Iron</keyword>
<comment type="function">
    <text evidence="15 18">Cytochrome c oxidase is the component of the respiratory chain that catalyzes the reduction of oxygen to water. Subunits 1-3 form the functional core of the enzyme complex. CO I is the catalytic subunit of the enzyme. Electrons originating in cytochrome c are transferred via the copper A center of subunit 2 and heme A of subunit 1 to the bimetallic center formed by heme A3 and copper B.</text>
</comment>
<dbReference type="InterPro" id="IPR000883">
    <property type="entry name" value="Cyt_C_Oxase_1"/>
</dbReference>
<accession>A0ABY7BB36</accession>
<evidence type="ECO:0000256" key="1">
    <source>
        <dbReference type="ARBA" id="ARBA00004141"/>
    </source>
</evidence>
<keyword evidence="6 17" id="KW-0679">Respiratory chain</keyword>
<comment type="pathway">
    <text evidence="2 18">Energy metabolism; oxidative phosphorylation.</text>
</comment>
<evidence type="ECO:0000256" key="6">
    <source>
        <dbReference type="ARBA" id="ARBA00022660"/>
    </source>
</evidence>
<dbReference type="PROSITE" id="PS00077">
    <property type="entry name" value="COX1_CUB"/>
    <property type="match status" value="1"/>
</dbReference>